<accession>A0AAE3AQ28</accession>
<evidence type="ECO:0000256" key="2">
    <source>
        <dbReference type="ARBA" id="ARBA00022448"/>
    </source>
</evidence>
<dbReference type="GO" id="GO:0005886">
    <property type="term" value="C:plasma membrane"/>
    <property type="evidence" value="ECO:0007669"/>
    <property type="project" value="UniProtKB-SubCell"/>
</dbReference>
<dbReference type="InterPro" id="IPR050901">
    <property type="entry name" value="BP-dep_ABC_trans_perm"/>
</dbReference>
<evidence type="ECO:0000256" key="7">
    <source>
        <dbReference type="RuleBase" id="RU363032"/>
    </source>
</evidence>
<dbReference type="SUPFAM" id="SSF161098">
    <property type="entry name" value="MetI-like"/>
    <property type="match status" value="1"/>
</dbReference>
<dbReference type="CDD" id="cd06261">
    <property type="entry name" value="TM_PBP2"/>
    <property type="match status" value="1"/>
</dbReference>
<evidence type="ECO:0000259" key="8">
    <source>
        <dbReference type="PROSITE" id="PS50928"/>
    </source>
</evidence>
<dbReference type="AlphaFoldDB" id="A0AAE3AQ28"/>
<evidence type="ECO:0000256" key="4">
    <source>
        <dbReference type="ARBA" id="ARBA00022692"/>
    </source>
</evidence>
<dbReference type="PANTHER" id="PTHR32243">
    <property type="entry name" value="MALTOSE TRANSPORT SYSTEM PERMEASE-RELATED"/>
    <property type="match status" value="1"/>
</dbReference>
<keyword evidence="5 7" id="KW-1133">Transmembrane helix</keyword>
<comment type="similarity">
    <text evidence="7">Belongs to the binding-protein-dependent transport system permease family.</text>
</comment>
<feature type="transmembrane region" description="Helical" evidence="7">
    <location>
        <begin position="135"/>
        <end position="154"/>
    </location>
</feature>
<keyword evidence="2 7" id="KW-0813">Transport</keyword>
<evidence type="ECO:0000256" key="6">
    <source>
        <dbReference type="ARBA" id="ARBA00023136"/>
    </source>
</evidence>
<keyword evidence="4 7" id="KW-0812">Transmembrane</keyword>
<dbReference type="GO" id="GO:0055085">
    <property type="term" value="P:transmembrane transport"/>
    <property type="evidence" value="ECO:0007669"/>
    <property type="project" value="InterPro"/>
</dbReference>
<dbReference type="PANTHER" id="PTHR32243:SF24">
    <property type="entry name" value="DIACETYLCHITOBIOSE UPTAKE SYSTEM PERMEASE PROTEIN NGCG"/>
    <property type="match status" value="1"/>
</dbReference>
<evidence type="ECO:0000256" key="1">
    <source>
        <dbReference type="ARBA" id="ARBA00004651"/>
    </source>
</evidence>
<keyword evidence="10" id="KW-1185">Reference proteome</keyword>
<dbReference type="Proteomes" id="UP001198962">
    <property type="component" value="Unassembled WGS sequence"/>
</dbReference>
<comment type="subcellular location">
    <subcellularLocation>
        <location evidence="1 7">Cell membrane</location>
        <topology evidence="1 7">Multi-pass membrane protein</topology>
    </subcellularLocation>
</comment>
<protein>
    <submittedName>
        <fullName evidence="9">Carbohydrate ABC transporter permease</fullName>
    </submittedName>
</protein>
<dbReference type="InterPro" id="IPR035906">
    <property type="entry name" value="MetI-like_sf"/>
</dbReference>
<sequence length="272" mass="30690">MKKKDRTWLQTLVALLIIALHITPFYIMVNMSLKELSDRSSRWMPALHPYFQNYPTAIEHGNLLSAMWNTWIIAFLSVIIIVVAGAMAAYPLARKTSRRNRIILTLIVGVMMVPQLSILVPLYKEMVSLKGINHLWGIVIVSATFHLPMAIYMYSNFIKSIPKDLDEAAMIDGCSMMQSFFYVILPCLKSTTVSVIILNGVGIWNDYQFQLYFLQKPAMRTITLAISTFFTDSKQDLGAAAAAAFIVVLPPVMAYIFLQKYFVKGAMDSAVK</sequence>
<feature type="transmembrane region" description="Helical" evidence="7">
    <location>
        <begin position="102"/>
        <end position="123"/>
    </location>
</feature>
<feature type="domain" description="ABC transmembrane type-1" evidence="8">
    <location>
        <begin position="67"/>
        <end position="258"/>
    </location>
</feature>
<reference evidence="9" key="1">
    <citation type="submission" date="2021-10" db="EMBL/GenBank/DDBJ databases">
        <title>Anaerobic single-cell dispensing facilitates the cultivation of human gut bacteria.</title>
        <authorList>
            <person name="Afrizal A."/>
        </authorList>
    </citation>
    <scope>NUCLEOTIDE SEQUENCE</scope>
    <source>
        <strain evidence="9">CLA-AA-H274</strain>
    </source>
</reference>
<organism evidence="9 10">
    <name type="scientific">Brotaphodocola catenula</name>
    <dbReference type="NCBI Taxonomy" id="2885361"/>
    <lineage>
        <taxon>Bacteria</taxon>
        <taxon>Bacillati</taxon>
        <taxon>Bacillota</taxon>
        <taxon>Clostridia</taxon>
        <taxon>Lachnospirales</taxon>
        <taxon>Lachnospiraceae</taxon>
        <taxon>Brotaphodocola</taxon>
    </lineage>
</organism>
<keyword evidence="3" id="KW-1003">Cell membrane</keyword>
<dbReference type="RefSeq" id="WP_177977535.1">
    <property type="nucleotide sequence ID" value="NZ_JAJEPU010000003.1"/>
</dbReference>
<evidence type="ECO:0000256" key="3">
    <source>
        <dbReference type="ARBA" id="ARBA00022475"/>
    </source>
</evidence>
<gene>
    <name evidence="9" type="ORF">LKD32_01650</name>
</gene>
<evidence type="ECO:0000313" key="10">
    <source>
        <dbReference type="Proteomes" id="UP001198962"/>
    </source>
</evidence>
<dbReference type="EMBL" id="JAJEPU010000003">
    <property type="protein sequence ID" value="MCC2163598.1"/>
    <property type="molecule type" value="Genomic_DNA"/>
</dbReference>
<keyword evidence="6 7" id="KW-0472">Membrane</keyword>
<feature type="transmembrane region" description="Helical" evidence="7">
    <location>
        <begin position="71"/>
        <end position="90"/>
    </location>
</feature>
<dbReference type="Gene3D" id="1.10.3720.10">
    <property type="entry name" value="MetI-like"/>
    <property type="match status" value="1"/>
</dbReference>
<proteinExistence type="inferred from homology"/>
<dbReference type="PROSITE" id="PS50928">
    <property type="entry name" value="ABC_TM1"/>
    <property type="match status" value="1"/>
</dbReference>
<comment type="caution">
    <text evidence="9">The sequence shown here is derived from an EMBL/GenBank/DDBJ whole genome shotgun (WGS) entry which is preliminary data.</text>
</comment>
<name>A0AAE3AQ28_9FIRM</name>
<dbReference type="InterPro" id="IPR000515">
    <property type="entry name" value="MetI-like"/>
</dbReference>
<evidence type="ECO:0000256" key="5">
    <source>
        <dbReference type="ARBA" id="ARBA00022989"/>
    </source>
</evidence>
<feature type="transmembrane region" description="Helical" evidence="7">
    <location>
        <begin position="180"/>
        <end position="204"/>
    </location>
</feature>
<feature type="transmembrane region" description="Helical" evidence="7">
    <location>
        <begin position="12"/>
        <end position="33"/>
    </location>
</feature>
<feature type="transmembrane region" description="Helical" evidence="7">
    <location>
        <begin position="237"/>
        <end position="258"/>
    </location>
</feature>
<dbReference type="Pfam" id="PF00528">
    <property type="entry name" value="BPD_transp_1"/>
    <property type="match status" value="1"/>
</dbReference>
<evidence type="ECO:0000313" key="9">
    <source>
        <dbReference type="EMBL" id="MCC2163598.1"/>
    </source>
</evidence>